<evidence type="ECO:0000313" key="2">
    <source>
        <dbReference type="EMBL" id="MBA0086656.1"/>
    </source>
</evidence>
<evidence type="ECO:0000313" key="3">
    <source>
        <dbReference type="Proteomes" id="UP000567293"/>
    </source>
</evidence>
<keyword evidence="3" id="KW-1185">Reference proteome</keyword>
<comment type="caution">
    <text evidence="2">The sequence shown here is derived from an EMBL/GenBank/DDBJ whole genome shotgun (WGS) entry which is preliminary data.</text>
</comment>
<protein>
    <submittedName>
        <fullName evidence="2">Uncharacterized protein</fullName>
    </submittedName>
</protein>
<organism evidence="2 3">
    <name type="scientific">Candidatus Acidiferrum panamense</name>
    <dbReference type="NCBI Taxonomy" id="2741543"/>
    <lineage>
        <taxon>Bacteria</taxon>
        <taxon>Pseudomonadati</taxon>
        <taxon>Acidobacteriota</taxon>
        <taxon>Terriglobia</taxon>
        <taxon>Candidatus Acidiferrales</taxon>
        <taxon>Candidatus Acidiferrum</taxon>
    </lineage>
</organism>
<dbReference type="Proteomes" id="UP000567293">
    <property type="component" value="Unassembled WGS sequence"/>
</dbReference>
<reference evidence="2" key="1">
    <citation type="submission" date="2020-06" db="EMBL/GenBank/DDBJ databases">
        <title>Legume-microbial interactions unlock mineral nutrients during tropical forest succession.</title>
        <authorList>
            <person name="Epihov D.Z."/>
        </authorList>
    </citation>
    <scope>NUCLEOTIDE SEQUENCE [LARGE SCALE GENOMIC DNA]</scope>
    <source>
        <strain evidence="2">Pan2503</strain>
    </source>
</reference>
<accession>A0A7V8SY83</accession>
<dbReference type="EMBL" id="JACDQQ010001618">
    <property type="protein sequence ID" value="MBA0086656.1"/>
    <property type="molecule type" value="Genomic_DNA"/>
</dbReference>
<feature type="non-terminal residue" evidence="2">
    <location>
        <position position="119"/>
    </location>
</feature>
<feature type="transmembrane region" description="Helical" evidence="1">
    <location>
        <begin position="98"/>
        <end position="118"/>
    </location>
</feature>
<keyword evidence="1" id="KW-1133">Transmembrane helix</keyword>
<proteinExistence type="predicted"/>
<keyword evidence="1" id="KW-0812">Transmembrane</keyword>
<evidence type="ECO:0000256" key="1">
    <source>
        <dbReference type="SAM" id="Phobius"/>
    </source>
</evidence>
<keyword evidence="1" id="KW-0472">Membrane</keyword>
<sequence length="119" mass="12932">MFVNLLAASFLLALALSATIAWISKEAIDAILRRFVVDPVVRAGFEKYIRFAIVVVGISGGTRVKPLQEYITAADYNKPAMLAALTQEFWALELYRTVTGALEAVAGLLLVCIFLALIA</sequence>
<name>A0A7V8SY83_9BACT</name>
<dbReference type="AlphaFoldDB" id="A0A7V8SY83"/>
<gene>
    <name evidence="2" type="ORF">HRJ53_16870</name>
</gene>